<evidence type="ECO:0000256" key="1">
    <source>
        <dbReference type="ARBA" id="ARBA00004418"/>
    </source>
</evidence>
<dbReference type="Gene3D" id="3.40.190.10">
    <property type="entry name" value="Periplasmic binding protein-like II"/>
    <property type="match status" value="1"/>
</dbReference>
<keyword evidence="3" id="KW-0813">Transport</keyword>
<dbReference type="Gene3D" id="3.10.105.10">
    <property type="entry name" value="Dipeptide-binding Protein, Domain 3"/>
    <property type="match status" value="1"/>
</dbReference>
<comment type="subcellular location">
    <subcellularLocation>
        <location evidence="1">Periplasm</location>
    </subcellularLocation>
</comment>
<dbReference type="AlphaFoldDB" id="A0A4D7YRH8"/>
<feature type="chain" id="PRO_5020722144" evidence="5">
    <location>
        <begin position="37"/>
        <end position="537"/>
    </location>
</feature>
<dbReference type="InterPro" id="IPR030678">
    <property type="entry name" value="Peptide/Ni-bd"/>
</dbReference>
<evidence type="ECO:0000256" key="2">
    <source>
        <dbReference type="ARBA" id="ARBA00005695"/>
    </source>
</evidence>
<evidence type="ECO:0000256" key="5">
    <source>
        <dbReference type="SAM" id="SignalP"/>
    </source>
</evidence>
<sequence>MKRRTIMKMPVLSSRLATLALGTALVLPFVSSATLAEDKVSVAVNTMQIFSSLDPAKVTDYTGYMAIVNMYDGLTTVNAKGEIVPHLAKSWDISPNGLTYTFHLRDDAKFQDGTAVKAADLAWSIQRLLGINKGPSNLIVGVLKPENVTAPDDATLVMKIERQFSPFMAATPLMMAMNKTLIEANAKPEDKWGEAYVGEHSVGSGPYKLVSYNRSADMVIARNADYFLGWTKGKPIDEVRFVQTSDDATVKALAEKGELGLSSHGLGNDTYESIGRMKGYKLIQTRTAGGFVIKLNTKVYPTDDVHVRRAIAYATDYKTIQEVIYPGFDMKGPLSDAFKDAHNGDIQPGVYDLEKAKEELAKSKYAGQKITLVNSYVASLAFEAEVALLLQSSLEQIGITLDIKPEPWNRIVELSSKPETTPASTQVNISPTYPSPDSMFYNQYHSKASGTWMSMEWLQNAEIDGLIDKVRATTDVNGQNATYKELQTKIADLQPDVWAVAPNRRYAANKCLQGYEFIPMQSWDLNFSNFHWDCKAE</sequence>
<dbReference type="GO" id="GO:0043190">
    <property type="term" value="C:ATP-binding cassette (ABC) transporter complex"/>
    <property type="evidence" value="ECO:0007669"/>
    <property type="project" value="InterPro"/>
</dbReference>
<accession>A0A4D7YRH8</accession>
<dbReference type="Gene3D" id="3.90.76.10">
    <property type="entry name" value="Dipeptide-binding Protein, Domain 1"/>
    <property type="match status" value="1"/>
</dbReference>
<dbReference type="Pfam" id="PF00496">
    <property type="entry name" value="SBP_bac_5"/>
    <property type="match status" value="1"/>
</dbReference>
<dbReference type="GO" id="GO:0030288">
    <property type="term" value="C:outer membrane-bounded periplasmic space"/>
    <property type="evidence" value="ECO:0007669"/>
    <property type="project" value="UniProtKB-ARBA"/>
</dbReference>
<dbReference type="PANTHER" id="PTHR30290:SF10">
    <property type="entry name" value="PERIPLASMIC OLIGOPEPTIDE-BINDING PROTEIN-RELATED"/>
    <property type="match status" value="1"/>
</dbReference>
<dbReference type="Proteomes" id="UP000298649">
    <property type="component" value="Chromosome linear"/>
</dbReference>
<evidence type="ECO:0000256" key="4">
    <source>
        <dbReference type="ARBA" id="ARBA00022729"/>
    </source>
</evidence>
<dbReference type="GO" id="GO:1904680">
    <property type="term" value="F:peptide transmembrane transporter activity"/>
    <property type="evidence" value="ECO:0007669"/>
    <property type="project" value="TreeGrafter"/>
</dbReference>
<dbReference type="GO" id="GO:0015833">
    <property type="term" value="P:peptide transport"/>
    <property type="evidence" value="ECO:0007669"/>
    <property type="project" value="TreeGrafter"/>
</dbReference>
<dbReference type="CDD" id="cd08512">
    <property type="entry name" value="PBP2_NikA_DppA_OppA_like_7"/>
    <property type="match status" value="1"/>
</dbReference>
<organism evidence="7 8">
    <name type="scientific">Agrobacterium tumefaciens</name>
    <dbReference type="NCBI Taxonomy" id="358"/>
    <lineage>
        <taxon>Bacteria</taxon>
        <taxon>Pseudomonadati</taxon>
        <taxon>Pseudomonadota</taxon>
        <taxon>Alphaproteobacteria</taxon>
        <taxon>Hyphomicrobiales</taxon>
        <taxon>Rhizobiaceae</taxon>
        <taxon>Rhizobium/Agrobacterium group</taxon>
        <taxon>Agrobacterium</taxon>
        <taxon>Agrobacterium tumefaciens complex</taxon>
    </lineage>
</organism>
<feature type="domain" description="Solute-binding protein family 5" evidence="6">
    <location>
        <begin position="82"/>
        <end position="449"/>
    </location>
</feature>
<dbReference type="PIRSF" id="PIRSF002741">
    <property type="entry name" value="MppA"/>
    <property type="match status" value="1"/>
</dbReference>
<name>A0A4D7YRH8_AGRTU</name>
<proteinExistence type="inferred from homology"/>
<feature type="signal peptide" evidence="5">
    <location>
        <begin position="1"/>
        <end position="36"/>
    </location>
</feature>
<gene>
    <name evidence="7" type="ORF">CFBP7129_16545</name>
</gene>
<evidence type="ECO:0000313" key="7">
    <source>
        <dbReference type="EMBL" id="QCL97498.1"/>
    </source>
</evidence>
<dbReference type="InterPro" id="IPR039424">
    <property type="entry name" value="SBP_5"/>
</dbReference>
<dbReference type="SUPFAM" id="SSF53850">
    <property type="entry name" value="Periplasmic binding protein-like II"/>
    <property type="match status" value="1"/>
</dbReference>
<reference evidence="7 8" key="1">
    <citation type="submission" date="2019-04" db="EMBL/GenBank/DDBJ databases">
        <title>Complete genome sequence of Agrobacterium tumefaciens CFBP7129.</title>
        <authorList>
            <person name="Haryono M."/>
            <person name="Lin Y.-C."/>
            <person name="Lai E.-M."/>
            <person name="Kuo C.-H."/>
        </authorList>
    </citation>
    <scope>NUCLEOTIDE SEQUENCE [LARGE SCALE GENOMIC DNA]</scope>
    <source>
        <strain evidence="7 8">CFBP7129</strain>
    </source>
</reference>
<dbReference type="EMBL" id="CP039923">
    <property type="protein sequence ID" value="QCL97498.1"/>
    <property type="molecule type" value="Genomic_DNA"/>
</dbReference>
<dbReference type="InterPro" id="IPR000914">
    <property type="entry name" value="SBP_5_dom"/>
</dbReference>
<protein>
    <submittedName>
        <fullName evidence="7">ABC transporter substrate-binding protein</fullName>
    </submittedName>
</protein>
<evidence type="ECO:0000256" key="3">
    <source>
        <dbReference type="ARBA" id="ARBA00022448"/>
    </source>
</evidence>
<dbReference type="PANTHER" id="PTHR30290">
    <property type="entry name" value="PERIPLASMIC BINDING COMPONENT OF ABC TRANSPORTER"/>
    <property type="match status" value="1"/>
</dbReference>
<evidence type="ECO:0000259" key="6">
    <source>
        <dbReference type="Pfam" id="PF00496"/>
    </source>
</evidence>
<keyword evidence="4 5" id="KW-0732">Signal</keyword>
<comment type="similarity">
    <text evidence="2">Belongs to the bacterial solute-binding protein 5 family.</text>
</comment>
<dbReference type="PROSITE" id="PS01040">
    <property type="entry name" value="SBP_BACTERIAL_5"/>
    <property type="match status" value="1"/>
</dbReference>
<evidence type="ECO:0000313" key="8">
    <source>
        <dbReference type="Proteomes" id="UP000298649"/>
    </source>
</evidence>
<dbReference type="InterPro" id="IPR023765">
    <property type="entry name" value="SBP_5_CS"/>
</dbReference>